<protein>
    <recommendedName>
        <fullName evidence="3">LPP20 lipoprotein</fullName>
    </recommendedName>
</protein>
<dbReference type="PROSITE" id="PS51257">
    <property type="entry name" value="PROKAR_LIPOPROTEIN"/>
    <property type="match status" value="1"/>
</dbReference>
<evidence type="ECO:0000313" key="1">
    <source>
        <dbReference type="EMBL" id="CAB4126030.1"/>
    </source>
</evidence>
<reference evidence="1" key="1">
    <citation type="submission" date="2020-04" db="EMBL/GenBank/DDBJ databases">
        <authorList>
            <person name="Chiriac C."/>
            <person name="Salcher M."/>
            <person name="Ghai R."/>
            <person name="Kavagutti S V."/>
        </authorList>
    </citation>
    <scope>NUCLEOTIDE SEQUENCE</scope>
</reference>
<gene>
    <name evidence="2" type="ORF">UFOVP181_208</name>
    <name evidence="1" type="ORF">UFOVP57_431</name>
</gene>
<accession>A0A6J5L0U5</accession>
<proteinExistence type="predicted"/>
<name>A0A6J5L0U5_9CAUD</name>
<dbReference type="EMBL" id="LR798231">
    <property type="protein sequence ID" value="CAB5208838.1"/>
    <property type="molecule type" value="Genomic_DNA"/>
</dbReference>
<evidence type="ECO:0000313" key="2">
    <source>
        <dbReference type="EMBL" id="CAB5208838.1"/>
    </source>
</evidence>
<dbReference type="EMBL" id="LR796187">
    <property type="protein sequence ID" value="CAB4126030.1"/>
    <property type="molecule type" value="Genomic_DNA"/>
</dbReference>
<sequence>MKKALILIPIIALLTACGTTDPYGKRAEQERARQEKYVTRTIDQAPDWMVKLPTSSSAIYSSGTSSSGDFSMAVHKAKADAYAKICMSAGGTASQRTKIYKADSATTSSELSEMVIRTQCKEIDITGVETADKKIISEGNRYRAYVLIVLPTGDANVLKRANEQQKLNEEAARRAPEAFKELDEPVQSLNQSGRPVSVVRPDGSTSTLNLMPVENAEYKARREEALKKPGAVVGQVSVAN</sequence>
<evidence type="ECO:0008006" key="3">
    <source>
        <dbReference type="Google" id="ProtNLM"/>
    </source>
</evidence>
<organism evidence="1">
    <name type="scientific">uncultured Caudovirales phage</name>
    <dbReference type="NCBI Taxonomy" id="2100421"/>
    <lineage>
        <taxon>Viruses</taxon>
        <taxon>Duplodnaviria</taxon>
        <taxon>Heunggongvirae</taxon>
        <taxon>Uroviricota</taxon>
        <taxon>Caudoviricetes</taxon>
        <taxon>Peduoviridae</taxon>
        <taxon>Maltschvirus</taxon>
        <taxon>Maltschvirus maltsch</taxon>
    </lineage>
</organism>